<keyword evidence="4 8" id="KW-0479">Metal-binding</keyword>
<comment type="catalytic activity">
    <reaction evidence="8">
        <text>L-seryl-[protein] + ATP = 3-O-(5'-adenylyl)-L-seryl-[protein] + diphosphate</text>
        <dbReference type="Rhea" id="RHEA:58120"/>
        <dbReference type="Rhea" id="RHEA-COMP:9863"/>
        <dbReference type="Rhea" id="RHEA-COMP:15073"/>
        <dbReference type="ChEBI" id="CHEBI:29999"/>
        <dbReference type="ChEBI" id="CHEBI:30616"/>
        <dbReference type="ChEBI" id="CHEBI:33019"/>
        <dbReference type="ChEBI" id="CHEBI:142516"/>
        <dbReference type="EC" id="2.7.7.108"/>
    </reaction>
</comment>
<dbReference type="RefSeq" id="WP_086434234.1">
    <property type="nucleotide sequence ID" value="NZ_FXWH01000001.1"/>
</dbReference>
<comment type="catalytic activity">
    <reaction evidence="8">
        <text>L-seryl-[protein] + UTP = O-(5'-uridylyl)-L-seryl-[protein] + diphosphate</text>
        <dbReference type="Rhea" id="RHEA:64604"/>
        <dbReference type="Rhea" id="RHEA-COMP:9863"/>
        <dbReference type="Rhea" id="RHEA-COMP:16635"/>
        <dbReference type="ChEBI" id="CHEBI:29999"/>
        <dbReference type="ChEBI" id="CHEBI:33019"/>
        <dbReference type="ChEBI" id="CHEBI:46398"/>
        <dbReference type="ChEBI" id="CHEBI:156051"/>
    </reaction>
</comment>
<gene>
    <name evidence="8" type="primary">ydiU</name>
    <name evidence="8" type="synonym">selO</name>
    <name evidence="9" type="ORF">SAMN06297229_1125</name>
</gene>
<feature type="binding site" evidence="8">
    <location>
        <position position="254"/>
    </location>
    <ligand>
        <name>Mg(2+)</name>
        <dbReference type="ChEBI" id="CHEBI:18420"/>
    </ligand>
</feature>
<dbReference type="EMBL" id="FXWH01000001">
    <property type="protein sequence ID" value="SMQ64875.1"/>
    <property type="molecule type" value="Genomic_DNA"/>
</dbReference>
<keyword evidence="7 8" id="KW-0460">Magnesium</keyword>
<feature type="binding site" evidence="8">
    <location>
        <position position="119"/>
    </location>
    <ligand>
        <name>ATP</name>
        <dbReference type="ChEBI" id="CHEBI:30616"/>
    </ligand>
</feature>
<feature type="binding site" evidence="8">
    <location>
        <position position="85"/>
    </location>
    <ligand>
        <name>ATP</name>
        <dbReference type="ChEBI" id="CHEBI:30616"/>
    </ligand>
</feature>
<proteinExistence type="inferred from homology"/>
<dbReference type="AlphaFoldDB" id="A0A1Y6EQA0"/>
<dbReference type="PANTHER" id="PTHR32057:SF14">
    <property type="entry name" value="PROTEIN ADENYLYLTRANSFERASE SELO, MITOCHONDRIAL"/>
    <property type="match status" value="1"/>
</dbReference>
<feature type="binding site" evidence="8">
    <location>
        <position position="170"/>
    </location>
    <ligand>
        <name>ATP</name>
        <dbReference type="ChEBI" id="CHEBI:30616"/>
    </ligand>
</feature>
<comment type="catalytic activity">
    <reaction evidence="8">
        <text>L-tyrosyl-[protein] + UTP = O-(5'-uridylyl)-L-tyrosyl-[protein] + diphosphate</text>
        <dbReference type="Rhea" id="RHEA:83887"/>
        <dbReference type="Rhea" id="RHEA-COMP:10136"/>
        <dbReference type="Rhea" id="RHEA-COMP:20238"/>
        <dbReference type="ChEBI" id="CHEBI:33019"/>
        <dbReference type="ChEBI" id="CHEBI:46398"/>
        <dbReference type="ChEBI" id="CHEBI:46858"/>
        <dbReference type="ChEBI" id="CHEBI:90602"/>
    </reaction>
</comment>
<keyword evidence="8" id="KW-0464">Manganese</keyword>
<dbReference type="Proteomes" id="UP000194450">
    <property type="component" value="Unassembled WGS sequence"/>
</dbReference>
<feature type="binding site" evidence="8">
    <location>
        <position position="177"/>
    </location>
    <ligand>
        <name>ATP</name>
        <dbReference type="ChEBI" id="CHEBI:30616"/>
    </ligand>
</feature>
<evidence type="ECO:0000313" key="9">
    <source>
        <dbReference type="EMBL" id="SMQ64875.1"/>
    </source>
</evidence>
<dbReference type="EC" id="2.7.7.-" evidence="8"/>
<feature type="binding site" evidence="8">
    <location>
        <position position="88"/>
    </location>
    <ligand>
        <name>ATP</name>
        <dbReference type="ChEBI" id="CHEBI:30616"/>
    </ligand>
</feature>
<evidence type="ECO:0000256" key="1">
    <source>
        <dbReference type="ARBA" id="ARBA00009747"/>
    </source>
</evidence>
<keyword evidence="6 8" id="KW-0067">ATP-binding</keyword>
<accession>A0A1Y6EQA0</accession>
<reference evidence="10" key="1">
    <citation type="submission" date="2017-04" db="EMBL/GenBank/DDBJ databases">
        <authorList>
            <person name="Varghese N."/>
            <person name="Submissions S."/>
        </authorList>
    </citation>
    <scope>NUCLEOTIDE SEQUENCE [LARGE SCALE GENOMIC DNA]</scope>
</reference>
<evidence type="ECO:0000256" key="8">
    <source>
        <dbReference type="HAMAP-Rule" id="MF_00692"/>
    </source>
</evidence>
<dbReference type="InterPro" id="IPR003846">
    <property type="entry name" value="SelO"/>
</dbReference>
<dbReference type="EC" id="2.7.7.108" evidence="8"/>
<dbReference type="GO" id="GO:0005524">
    <property type="term" value="F:ATP binding"/>
    <property type="evidence" value="ECO:0007669"/>
    <property type="project" value="UniProtKB-UniRule"/>
</dbReference>
<comment type="cofactor">
    <cofactor evidence="8">
        <name>Mg(2+)</name>
        <dbReference type="ChEBI" id="CHEBI:18420"/>
    </cofactor>
    <cofactor evidence="8">
        <name>Mn(2+)</name>
        <dbReference type="ChEBI" id="CHEBI:29035"/>
    </cofactor>
</comment>
<protein>
    <recommendedName>
        <fullName evidence="8">Protein nucleotidyltransferase YdiU</fullName>
        <ecNumber evidence="8">2.7.7.-</ecNumber>
    </recommendedName>
    <alternativeName>
        <fullName evidence="8">Protein adenylyltransferase YdiU</fullName>
        <ecNumber evidence="8">2.7.7.108</ecNumber>
    </alternativeName>
    <alternativeName>
        <fullName evidence="8">Protein uridylyltransferase YdiU</fullName>
        <ecNumber evidence="8">2.7.7.-</ecNumber>
    </alternativeName>
</protein>
<feature type="binding site" evidence="8">
    <location>
        <position position="120"/>
    </location>
    <ligand>
        <name>ATP</name>
        <dbReference type="ChEBI" id="CHEBI:30616"/>
    </ligand>
</feature>
<comment type="catalytic activity">
    <reaction evidence="8">
        <text>L-threonyl-[protein] + ATP = 3-O-(5'-adenylyl)-L-threonyl-[protein] + diphosphate</text>
        <dbReference type="Rhea" id="RHEA:54292"/>
        <dbReference type="Rhea" id="RHEA-COMP:11060"/>
        <dbReference type="Rhea" id="RHEA-COMP:13847"/>
        <dbReference type="ChEBI" id="CHEBI:30013"/>
        <dbReference type="ChEBI" id="CHEBI:30616"/>
        <dbReference type="ChEBI" id="CHEBI:33019"/>
        <dbReference type="ChEBI" id="CHEBI:138113"/>
        <dbReference type="EC" id="2.7.7.108"/>
    </reaction>
</comment>
<organism evidence="9 10">
    <name type="scientific">Pseudidiomarina planktonica</name>
    <dbReference type="NCBI Taxonomy" id="1323738"/>
    <lineage>
        <taxon>Bacteria</taxon>
        <taxon>Pseudomonadati</taxon>
        <taxon>Pseudomonadota</taxon>
        <taxon>Gammaproteobacteria</taxon>
        <taxon>Alteromonadales</taxon>
        <taxon>Idiomarinaceae</taxon>
        <taxon>Pseudidiomarina</taxon>
    </lineage>
</organism>
<sequence>MPNQFRFDNRFLREFPALLHEQQQAPLEQPQLVIANQALLHELQLPVTAEQLPSTFGGNRQMPGSQPLAQKYAGHQFGHYNPYLGDGRGLLLGEWVTDQQRVDIHLKGAGPTPYSRGADGRAVLRSCIREFLGSEALYHLGIPTTRALSVVAGATVVQREQPEPGAMLARVARTHIRFGHFEHCYHRGLSNELTGLMNYVIETQWPDLAEQPETEFFERVVQSTAAMVAGWQAYGFNHGVMNTDNMSIVGETFDFGPFQFMDTYNPKLICNHSDHTGRYAFDQQPSIALWNLNCLALALSPLIESDALVAALKRFEGYLHRDYWALMAKRFGLTEVGTEDRQLMSEYLDILARQQRDFTLSMRALAEAPEQGVAELIDSDNSGELANWWQRYHSRWQADVLSAKQKQTQMLAANPRYILRNYLAQEAIVAAEQGDLSVLEDLYKTLQQPFTYQAERDRFAKVPPAWASELEISCSS</sequence>
<dbReference type="GO" id="GO:0030145">
    <property type="term" value="F:manganese ion binding"/>
    <property type="evidence" value="ECO:0007669"/>
    <property type="project" value="UniProtKB-UniRule"/>
</dbReference>
<evidence type="ECO:0000256" key="6">
    <source>
        <dbReference type="ARBA" id="ARBA00022840"/>
    </source>
</evidence>
<dbReference type="GO" id="GO:0000287">
    <property type="term" value="F:magnesium ion binding"/>
    <property type="evidence" value="ECO:0007669"/>
    <property type="project" value="UniProtKB-UniRule"/>
</dbReference>
<keyword evidence="10" id="KW-1185">Reference proteome</keyword>
<keyword evidence="2 8" id="KW-0808">Transferase</keyword>
<feature type="binding site" evidence="8">
    <location>
        <position position="87"/>
    </location>
    <ligand>
        <name>ATP</name>
        <dbReference type="ChEBI" id="CHEBI:30616"/>
    </ligand>
</feature>
<comment type="function">
    <text evidence="8">Nucleotidyltransferase involved in the post-translational modification of proteins. It can catalyze the addition of adenosine monophosphate (AMP) or uridine monophosphate (UMP) to a protein, resulting in modifications known as AMPylation and UMPylation.</text>
</comment>
<comment type="catalytic activity">
    <reaction evidence="8">
        <text>L-tyrosyl-[protein] + ATP = O-(5'-adenylyl)-L-tyrosyl-[protein] + diphosphate</text>
        <dbReference type="Rhea" id="RHEA:54288"/>
        <dbReference type="Rhea" id="RHEA-COMP:10136"/>
        <dbReference type="Rhea" id="RHEA-COMP:13846"/>
        <dbReference type="ChEBI" id="CHEBI:30616"/>
        <dbReference type="ChEBI" id="CHEBI:33019"/>
        <dbReference type="ChEBI" id="CHEBI:46858"/>
        <dbReference type="ChEBI" id="CHEBI:83624"/>
        <dbReference type="EC" id="2.7.7.108"/>
    </reaction>
</comment>
<feature type="active site" description="Proton acceptor" evidence="8">
    <location>
        <position position="244"/>
    </location>
</feature>
<dbReference type="HAMAP" id="MF_00692">
    <property type="entry name" value="SelO"/>
    <property type="match status" value="1"/>
</dbReference>
<name>A0A1Y6EQA0_9GAMM</name>
<comment type="catalytic activity">
    <reaction evidence="8">
        <text>L-histidyl-[protein] + UTP = N(tele)-(5'-uridylyl)-L-histidyl-[protein] + diphosphate</text>
        <dbReference type="Rhea" id="RHEA:83891"/>
        <dbReference type="Rhea" id="RHEA-COMP:9745"/>
        <dbReference type="Rhea" id="RHEA-COMP:20239"/>
        <dbReference type="ChEBI" id="CHEBI:29979"/>
        <dbReference type="ChEBI" id="CHEBI:33019"/>
        <dbReference type="ChEBI" id="CHEBI:46398"/>
        <dbReference type="ChEBI" id="CHEBI:233474"/>
    </reaction>
</comment>
<evidence type="ECO:0000313" key="10">
    <source>
        <dbReference type="Proteomes" id="UP000194450"/>
    </source>
</evidence>
<feature type="binding site" evidence="8">
    <location>
        <position position="107"/>
    </location>
    <ligand>
        <name>ATP</name>
        <dbReference type="ChEBI" id="CHEBI:30616"/>
    </ligand>
</feature>
<dbReference type="PANTHER" id="PTHR32057">
    <property type="entry name" value="PROTEIN ADENYLYLTRANSFERASE SELO, MITOCHONDRIAL"/>
    <property type="match status" value="1"/>
</dbReference>
<evidence type="ECO:0000256" key="3">
    <source>
        <dbReference type="ARBA" id="ARBA00022695"/>
    </source>
</evidence>
<keyword evidence="5 8" id="KW-0547">Nucleotide-binding</keyword>
<evidence type="ECO:0000256" key="4">
    <source>
        <dbReference type="ARBA" id="ARBA00022723"/>
    </source>
</evidence>
<evidence type="ECO:0000256" key="5">
    <source>
        <dbReference type="ARBA" id="ARBA00022741"/>
    </source>
</evidence>
<comment type="similarity">
    <text evidence="1 8">Belongs to the SELO family.</text>
</comment>
<evidence type="ECO:0000256" key="2">
    <source>
        <dbReference type="ARBA" id="ARBA00022679"/>
    </source>
</evidence>
<feature type="binding site" evidence="8">
    <location>
        <position position="245"/>
    </location>
    <ligand>
        <name>Mg(2+)</name>
        <dbReference type="ChEBI" id="CHEBI:18420"/>
    </ligand>
</feature>
<dbReference type="NCBIfam" id="NF000658">
    <property type="entry name" value="PRK00029.1"/>
    <property type="match status" value="1"/>
</dbReference>
<feature type="binding site" evidence="8">
    <location>
        <position position="254"/>
    </location>
    <ligand>
        <name>ATP</name>
        <dbReference type="ChEBI" id="CHEBI:30616"/>
    </ligand>
</feature>
<dbReference type="GO" id="GO:0070733">
    <property type="term" value="F:AMPylase activity"/>
    <property type="evidence" value="ECO:0007669"/>
    <property type="project" value="UniProtKB-EC"/>
</dbReference>
<keyword evidence="3 8" id="KW-0548">Nucleotidyltransferase</keyword>
<dbReference type="Pfam" id="PF02696">
    <property type="entry name" value="SelO"/>
    <property type="match status" value="1"/>
</dbReference>
<dbReference type="OrthoDB" id="9776281at2"/>
<evidence type="ECO:0000256" key="7">
    <source>
        <dbReference type="ARBA" id="ARBA00022842"/>
    </source>
</evidence>